<dbReference type="GO" id="GO:0006396">
    <property type="term" value="P:RNA processing"/>
    <property type="evidence" value="ECO:0007669"/>
    <property type="project" value="InterPro"/>
</dbReference>
<dbReference type="Gene3D" id="3.30.160.20">
    <property type="match status" value="1"/>
</dbReference>
<dbReference type="PROSITE" id="PS50137">
    <property type="entry name" value="DS_RBD"/>
    <property type="match status" value="1"/>
</dbReference>
<evidence type="ECO:0000256" key="2">
    <source>
        <dbReference type="PROSITE-ProRule" id="PRU00266"/>
    </source>
</evidence>
<dbReference type="GO" id="GO:0004525">
    <property type="term" value="F:ribonuclease III activity"/>
    <property type="evidence" value="ECO:0007669"/>
    <property type="project" value="InterPro"/>
</dbReference>
<evidence type="ECO:0000313" key="6">
    <source>
        <dbReference type="Proteomes" id="UP001175227"/>
    </source>
</evidence>
<evidence type="ECO:0000259" key="4">
    <source>
        <dbReference type="PROSITE" id="PS50142"/>
    </source>
</evidence>
<protein>
    <recommendedName>
        <fullName evidence="7">DRBM domain-containing protein</fullName>
    </recommendedName>
</protein>
<dbReference type="InterPro" id="IPR014720">
    <property type="entry name" value="dsRBD_dom"/>
</dbReference>
<dbReference type="SUPFAM" id="SSF54768">
    <property type="entry name" value="dsRNA-binding domain-like"/>
    <property type="match status" value="1"/>
</dbReference>
<dbReference type="Proteomes" id="UP001175227">
    <property type="component" value="Unassembled WGS sequence"/>
</dbReference>
<feature type="domain" description="DRBM" evidence="3">
    <location>
        <begin position="260"/>
        <end position="330"/>
    </location>
</feature>
<dbReference type="InterPro" id="IPR000999">
    <property type="entry name" value="RNase_III_dom"/>
</dbReference>
<evidence type="ECO:0000313" key="5">
    <source>
        <dbReference type="EMBL" id="KAK0478321.1"/>
    </source>
</evidence>
<dbReference type="PROSITE" id="PS50142">
    <property type="entry name" value="RNASE_3_2"/>
    <property type="match status" value="1"/>
</dbReference>
<name>A0AA39P674_9AGAR</name>
<dbReference type="Gene3D" id="1.10.1520.10">
    <property type="entry name" value="Ribonuclease III domain"/>
    <property type="match status" value="1"/>
</dbReference>
<dbReference type="GO" id="GO:0003723">
    <property type="term" value="F:RNA binding"/>
    <property type="evidence" value="ECO:0007669"/>
    <property type="project" value="UniProtKB-UniRule"/>
</dbReference>
<dbReference type="SUPFAM" id="SSF69065">
    <property type="entry name" value="RNase III domain-like"/>
    <property type="match status" value="1"/>
</dbReference>
<dbReference type="Pfam" id="PF00035">
    <property type="entry name" value="dsrm"/>
    <property type="match status" value="1"/>
</dbReference>
<keyword evidence="6" id="KW-1185">Reference proteome</keyword>
<sequence>MGYWPLPSDPSFQAHSDSLACMYPNQTYQSSSNSTHKRPLPPEEVLLPKLEPDTYLRVYTHKSLRRACASPDEYEDNERLSVVGEKALDAAVTTALFYERPLLGLSEMEAKKRDLTSWMKIDSWVRQYQMREKVRCHPELYETLHSPEETNALFYAYVGGVSVNSGMDVVQEWINALIGLEETQRPPPSYRKVKNLPTHQPPLFQPPLFPVTPFIPPQPGLYPQFSRSQAPTPMLMSTPMAKPPPPPLPKLPNPMTPAQPHLAFLPQFNEKASQRRVVVEYPAQFSGPPHAGKWTVRCVVNGIEKGQGVGGNKQIAKEQAARAAYYAMGWT</sequence>
<gene>
    <name evidence="5" type="ORF">IW261DRAFT_1482901</name>
</gene>
<evidence type="ECO:0000259" key="3">
    <source>
        <dbReference type="PROSITE" id="PS50137"/>
    </source>
</evidence>
<dbReference type="CDD" id="cd00048">
    <property type="entry name" value="DSRM_SF"/>
    <property type="match status" value="1"/>
</dbReference>
<proteinExistence type="predicted"/>
<reference evidence="5" key="1">
    <citation type="submission" date="2023-06" db="EMBL/GenBank/DDBJ databases">
        <authorList>
            <consortium name="Lawrence Berkeley National Laboratory"/>
            <person name="Ahrendt S."/>
            <person name="Sahu N."/>
            <person name="Indic B."/>
            <person name="Wong-Bajracharya J."/>
            <person name="Merenyi Z."/>
            <person name="Ke H.-M."/>
            <person name="Monk M."/>
            <person name="Kocsube S."/>
            <person name="Drula E."/>
            <person name="Lipzen A."/>
            <person name="Balint B."/>
            <person name="Henrissat B."/>
            <person name="Andreopoulos B."/>
            <person name="Martin F.M."/>
            <person name="Harder C.B."/>
            <person name="Rigling D."/>
            <person name="Ford K.L."/>
            <person name="Foster G.D."/>
            <person name="Pangilinan J."/>
            <person name="Papanicolaou A."/>
            <person name="Barry K."/>
            <person name="LaButti K."/>
            <person name="Viragh M."/>
            <person name="Koriabine M."/>
            <person name="Yan M."/>
            <person name="Riley R."/>
            <person name="Champramary S."/>
            <person name="Plett K.L."/>
            <person name="Tsai I.J."/>
            <person name="Slot J."/>
            <person name="Sipos G."/>
            <person name="Plett J."/>
            <person name="Nagy L.G."/>
            <person name="Grigoriev I.V."/>
        </authorList>
    </citation>
    <scope>NUCLEOTIDE SEQUENCE</scope>
    <source>
        <strain evidence="5">ICMP 16352</strain>
    </source>
</reference>
<organism evidence="5 6">
    <name type="scientific">Armillaria novae-zelandiae</name>
    <dbReference type="NCBI Taxonomy" id="153914"/>
    <lineage>
        <taxon>Eukaryota</taxon>
        <taxon>Fungi</taxon>
        <taxon>Dikarya</taxon>
        <taxon>Basidiomycota</taxon>
        <taxon>Agaricomycotina</taxon>
        <taxon>Agaricomycetes</taxon>
        <taxon>Agaricomycetidae</taxon>
        <taxon>Agaricales</taxon>
        <taxon>Marasmiineae</taxon>
        <taxon>Physalacriaceae</taxon>
        <taxon>Armillaria</taxon>
    </lineage>
</organism>
<dbReference type="InterPro" id="IPR036389">
    <property type="entry name" value="RNase_III_sf"/>
</dbReference>
<keyword evidence="1 2" id="KW-0694">RNA-binding</keyword>
<comment type="caution">
    <text evidence="5">The sequence shown here is derived from an EMBL/GenBank/DDBJ whole genome shotgun (WGS) entry which is preliminary data.</text>
</comment>
<evidence type="ECO:0008006" key="7">
    <source>
        <dbReference type="Google" id="ProtNLM"/>
    </source>
</evidence>
<evidence type="ECO:0000256" key="1">
    <source>
        <dbReference type="ARBA" id="ARBA00022884"/>
    </source>
</evidence>
<dbReference type="EMBL" id="JAUEPR010000014">
    <property type="protein sequence ID" value="KAK0478321.1"/>
    <property type="molecule type" value="Genomic_DNA"/>
</dbReference>
<dbReference type="SMART" id="SM00358">
    <property type="entry name" value="DSRM"/>
    <property type="match status" value="1"/>
</dbReference>
<accession>A0AA39P674</accession>
<feature type="domain" description="RNase III" evidence="4">
    <location>
        <begin position="72"/>
        <end position="166"/>
    </location>
</feature>
<dbReference type="AlphaFoldDB" id="A0AA39P674"/>